<feature type="region of interest" description="Disordered" evidence="1">
    <location>
        <begin position="100"/>
        <end position="125"/>
    </location>
</feature>
<keyword evidence="2" id="KW-0732">Signal</keyword>
<dbReference type="Proteomes" id="UP000310158">
    <property type="component" value="Unassembled WGS sequence"/>
</dbReference>
<feature type="signal peptide" evidence="2">
    <location>
        <begin position="1"/>
        <end position="20"/>
    </location>
</feature>
<dbReference type="EMBL" id="SGPL01000232">
    <property type="protein sequence ID" value="THH15054.1"/>
    <property type="molecule type" value="Genomic_DNA"/>
</dbReference>
<gene>
    <name evidence="3" type="ORF">EW146_g5365</name>
</gene>
<accession>A0A4S4LRR2</accession>
<keyword evidence="4" id="KW-1185">Reference proteome</keyword>
<comment type="caution">
    <text evidence="3">The sequence shown here is derived from an EMBL/GenBank/DDBJ whole genome shotgun (WGS) entry which is preliminary data.</text>
</comment>
<evidence type="ECO:0000256" key="1">
    <source>
        <dbReference type="SAM" id="MobiDB-lite"/>
    </source>
</evidence>
<dbReference type="AlphaFoldDB" id="A0A4S4LRR2"/>
<feature type="compositionally biased region" description="Low complexity" evidence="1">
    <location>
        <begin position="104"/>
        <end position="121"/>
    </location>
</feature>
<organism evidence="3 4">
    <name type="scientific">Bondarzewia mesenterica</name>
    <dbReference type="NCBI Taxonomy" id="1095465"/>
    <lineage>
        <taxon>Eukaryota</taxon>
        <taxon>Fungi</taxon>
        <taxon>Dikarya</taxon>
        <taxon>Basidiomycota</taxon>
        <taxon>Agaricomycotina</taxon>
        <taxon>Agaricomycetes</taxon>
        <taxon>Russulales</taxon>
        <taxon>Bondarzewiaceae</taxon>
        <taxon>Bondarzewia</taxon>
    </lineage>
</organism>
<evidence type="ECO:0000313" key="3">
    <source>
        <dbReference type="EMBL" id="THH15054.1"/>
    </source>
</evidence>
<sequence length="162" mass="16758">MRTSITFATLFSALVWHTLAAPITTLKRAQLAQPPLLGDVCNTAIAEGSCPTFCNCAHLVNGTVPVSRTATSIPEEKVSTSRLRSRTLIFDAIKAGSVPAPLQDGGDTTSGSIGTNNTTAGPSSTRDIQLRGILLEAVKAGAIPGMVEDNGEPSLDVHATST</sequence>
<name>A0A4S4LRR2_9AGAM</name>
<proteinExistence type="predicted"/>
<reference evidence="3 4" key="1">
    <citation type="submission" date="2019-02" db="EMBL/GenBank/DDBJ databases">
        <title>Genome sequencing of the rare red list fungi Bondarzewia mesenterica.</title>
        <authorList>
            <person name="Buettner E."/>
            <person name="Kellner H."/>
        </authorList>
    </citation>
    <scope>NUCLEOTIDE SEQUENCE [LARGE SCALE GENOMIC DNA]</scope>
    <source>
        <strain evidence="3 4">DSM 108281</strain>
    </source>
</reference>
<protein>
    <submittedName>
        <fullName evidence="3">Uncharacterized protein</fullName>
    </submittedName>
</protein>
<evidence type="ECO:0000256" key="2">
    <source>
        <dbReference type="SAM" id="SignalP"/>
    </source>
</evidence>
<feature type="chain" id="PRO_5020969717" evidence="2">
    <location>
        <begin position="21"/>
        <end position="162"/>
    </location>
</feature>
<evidence type="ECO:0000313" key="4">
    <source>
        <dbReference type="Proteomes" id="UP000310158"/>
    </source>
</evidence>